<accession>C5K606</accession>
<dbReference type="GeneID" id="9059022"/>
<dbReference type="InParanoid" id="C5K606"/>
<dbReference type="Proteomes" id="UP000007800">
    <property type="component" value="Unassembled WGS sequence"/>
</dbReference>
<reference evidence="1 2" key="1">
    <citation type="submission" date="2008-07" db="EMBL/GenBank/DDBJ databases">
        <authorList>
            <person name="El-Sayed N."/>
            <person name="Caler E."/>
            <person name="Inman J."/>
            <person name="Amedeo P."/>
            <person name="Hass B."/>
            <person name="Wortman J."/>
        </authorList>
    </citation>
    <scope>NUCLEOTIDE SEQUENCE [LARGE SCALE GENOMIC DNA]</scope>
    <source>
        <strain evidence="2">ATCC 50983 / TXsc</strain>
    </source>
</reference>
<sequence length="329" mass="36894">MSSGCASRRQRLSLQLLMLERRTSKRLCIELRWPIWCFIRFPLPTAISIESTLTKAGYMDAITSLGDHHFLTCECITEHSILRAFAANDFNKPVAEVLIHGRMAFLATEGFIIYAVDLLNLRLARFSIAENGKALADIPLPFQEGEDIINGLTISSGFIFLLTLGDSIVFSCDIRSTQYHWNRQFAVDSDEVDSFDVLADPSDERNHKFVFIVDGKEVQYRENDNVFVTIVEGAEHCRFIANTDALACVAIRHKDGYGGGLHLREFHISVIVVDLLRQVPLFTTSFIGSGLLKFFSITSGWDLVTVCGEAVANDHFLTCTTMTLKDLPM</sequence>
<dbReference type="RefSeq" id="XP_002788240.1">
    <property type="nucleotide sequence ID" value="XM_002788194.1"/>
</dbReference>
<gene>
    <name evidence="1" type="ORF">Pmar_PMAR007296</name>
</gene>
<dbReference type="OMA" id="CRFIANT"/>
<proteinExistence type="predicted"/>
<dbReference type="AlphaFoldDB" id="C5K606"/>
<keyword evidence="2" id="KW-1185">Reference proteome</keyword>
<name>C5K606_PERM5</name>
<organism evidence="2">
    <name type="scientific">Perkinsus marinus (strain ATCC 50983 / TXsc)</name>
    <dbReference type="NCBI Taxonomy" id="423536"/>
    <lineage>
        <taxon>Eukaryota</taxon>
        <taxon>Sar</taxon>
        <taxon>Alveolata</taxon>
        <taxon>Perkinsozoa</taxon>
        <taxon>Perkinsea</taxon>
        <taxon>Perkinsida</taxon>
        <taxon>Perkinsidae</taxon>
        <taxon>Perkinsus</taxon>
    </lineage>
</organism>
<evidence type="ECO:0000313" key="1">
    <source>
        <dbReference type="EMBL" id="EER20036.1"/>
    </source>
</evidence>
<dbReference type="EMBL" id="GG670840">
    <property type="protein sequence ID" value="EER20036.1"/>
    <property type="molecule type" value="Genomic_DNA"/>
</dbReference>
<evidence type="ECO:0000313" key="2">
    <source>
        <dbReference type="Proteomes" id="UP000007800"/>
    </source>
</evidence>
<dbReference type="OrthoDB" id="423569at2759"/>
<protein>
    <submittedName>
        <fullName evidence="1">Uncharacterized protein</fullName>
    </submittedName>
</protein>